<sequence>MTTGIVKSKLDVIEDTLPCKAMVTTLLVLLPGAYDTPDDFVRNGFVSALRERNIAADIVIADMHIAYYTAELMLERLHQDIVLPARQKGYAHIWLIGISLGGYGSLLYARQHATEVDGLFLMAPFLGNRSLLAEIGKLCLSEWQPGEVSAQDGDRRLWAWLKGYSEQDQTGLPLLYIGYGTEDRFAGSNRTLARVLPENQVMTTDGGHEWLPWQRLWIDFLDRKILPRCD</sequence>
<name>A0A4R6GGX2_9BURK</name>
<dbReference type="InterPro" id="IPR029058">
    <property type="entry name" value="AB_hydrolase_fold"/>
</dbReference>
<dbReference type="SUPFAM" id="SSF53474">
    <property type="entry name" value="alpha/beta-Hydrolases"/>
    <property type="match status" value="1"/>
</dbReference>
<comment type="caution">
    <text evidence="1">The sequence shown here is derived from an EMBL/GenBank/DDBJ whole genome shotgun (WGS) entry which is preliminary data.</text>
</comment>
<dbReference type="EMBL" id="SNWF01000004">
    <property type="protein sequence ID" value="TDN94172.1"/>
    <property type="molecule type" value="Genomic_DNA"/>
</dbReference>
<evidence type="ECO:0000313" key="2">
    <source>
        <dbReference type="Proteomes" id="UP000294737"/>
    </source>
</evidence>
<reference evidence="1 2" key="1">
    <citation type="submission" date="2019-03" db="EMBL/GenBank/DDBJ databases">
        <title>Genomic Encyclopedia of Type Strains, Phase IV (KMG-IV): sequencing the most valuable type-strain genomes for metagenomic binning, comparative biology and taxonomic classification.</title>
        <authorList>
            <person name="Goeker M."/>
        </authorList>
    </citation>
    <scope>NUCLEOTIDE SEQUENCE [LARGE SCALE GENOMIC DNA]</scope>
    <source>
        <strain evidence="1 2">DSM 18555</strain>
    </source>
</reference>
<keyword evidence="2" id="KW-1185">Reference proteome</keyword>
<protein>
    <submittedName>
        <fullName evidence="1">Enterochelin esterase-like enzyme</fullName>
    </submittedName>
</protein>
<proteinExistence type="predicted"/>
<evidence type="ECO:0000313" key="1">
    <source>
        <dbReference type="EMBL" id="TDN94172.1"/>
    </source>
</evidence>
<gene>
    <name evidence="1" type="ORF">EV677_0714</name>
</gene>
<organism evidence="1 2">
    <name type="scientific">Herminiimonas fonticola</name>
    <dbReference type="NCBI Taxonomy" id="303380"/>
    <lineage>
        <taxon>Bacteria</taxon>
        <taxon>Pseudomonadati</taxon>
        <taxon>Pseudomonadota</taxon>
        <taxon>Betaproteobacteria</taxon>
        <taxon>Burkholderiales</taxon>
        <taxon>Oxalobacteraceae</taxon>
        <taxon>Herminiimonas</taxon>
    </lineage>
</organism>
<dbReference type="Gene3D" id="3.40.50.1820">
    <property type="entry name" value="alpha/beta hydrolase"/>
    <property type="match status" value="1"/>
</dbReference>
<dbReference type="AlphaFoldDB" id="A0A4R6GGX2"/>
<dbReference type="OrthoDB" id="5431193at2"/>
<accession>A0A4R6GGX2</accession>
<dbReference type="Proteomes" id="UP000294737">
    <property type="component" value="Unassembled WGS sequence"/>
</dbReference>
<dbReference type="RefSeq" id="WP_112990817.1">
    <property type="nucleotide sequence ID" value="NZ_PTLZ01000001.1"/>
</dbReference>